<dbReference type="AlphaFoldDB" id="A0A5T2U2H9"/>
<organism evidence="1">
    <name type="scientific">Salmonella enterica</name>
    <name type="common">Salmonella choleraesuis</name>
    <dbReference type="NCBI Taxonomy" id="28901"/>
    <lineage>
        <taxon>Bacteria</taxon>
        <taxon>Pseudomonadati</taxon>
        <taxon>Pseudomonadota</taxon>
        <taxon>Gammaproteobacteria</taxon>
        <taxon>Enterobacterales</taxon>
        <taxon>Enterobacteriaceae</taxon>
        <taxon>Salmonella</taxon>
    </lineage>
</organism>
<protein>
    <submittedName>
        <fullName evidence="1">Uncharacterized protein</fullName>
    </submittedName>
</protein>
<evidence type="ECO:0000313" key="1">
    <source>
        <dbReference type="EMBL" id="EAM6607178.1"/>
    </source>
</evidence>
<feature type="non-terminal residue" evidence="1">
    <location>
        <position position="1"/>
    </location>
</feature>
<proteinExistence type="predicted"/>
<gene>
    <name evidence="1" type="ORF">EYJ17_16215</name>
</gene>
<reference evidence="1" key="1">
    <citation type="submission" date="2019-02" db="EMBL/GenBank/DDBJ databases">
        <authorList>
            <consortium name="PulseNet: The National Subtyping Network for Foodborne Disease Surveillance"/>
            <person name="Tarr C.L."/>
            <person name="Trees E."/>
            <person name="Katz L.S."/>
            <person name="Carleton-Romer H.A."/>
            <person name="Stroika S."/>
            <person name="Kucerova Z."/>
            <person name="Roache K.F."/>
            <person name="Sabol A.L."/>
            <person name="Besser J."/>
            <person name="Gerner-Smidt P."/>
        </authorList>
    </citation>
    <scope>NUCLEOTIDE SEQUENCE</scope>
    <source>
        <strain evidence="1">PNUSAS065980</strain>
    </source>
</reference>
<sequence length="239" mass="27263">LRDKSWDSEFPKVLEIEDIKAPTPGKGRMPEEELNSENITHKDYSIQSLIKPRLWDRTRWQGVGFAQLKSRYPGLYLLFKHPDIGEGIFKDLISSVGLVDSKARLRVCIVKGISVKNPTHYRVLISENMMTTPLTKRMTMISRINTMTPDSNVNLERFLAAYQACGKFYLGCDAMLKNIVPEHPQRDSLGIEMSTLDVRWAWEIGLNDVDCIGVNLKEDDPYIPNDVAEIPLLQLINSK</sequence>
<dbReference type="EMBL" id="AACVQF010000084">
    <property type="protein sequence ID" value="EAM6607178.1"/>
    <property type="molecule type" value="Genomic_DNA"/>
</dbReference>
<name>A0A5T2U2H9_SALER</name>
<comment type="caution">
    <text evidence="1">The sequence shown here is derived from an EMBL/GenBank/DDBJ whole genome shotgun (WGS) entry which is preliminary data.</text>
</comment>
<accession>A0A5T2U2H9</accession>